<dbReference type="AlphaFoldDB" id="A0A0A9C0A2"/>
<protein>
    <submittedName>
        <fullName evidence="1">Uncharacterized protein</fullName>
    </submittedName>
</protein>
<dbReference type="EMBL" id="GBRH01228191">
    <property type="protein sequence ID" value="JAD69704.1"/>
    <property type="molecule type" value="Transcribed_RNA"/>
</dbReference>
<sequence length="26" mass="2881">MSAHLFCTNGKTEYSFLASASMLSRQ</sequence>
<name>A0A0A9C0A2_ARUDO</name>
<proteinExistence type="predicted"/>
<reference evidence="1" key="1">
    <citation type="submission" date="2014-09" db="EMBL/GenBank/DDBJ databases">
        <authorList>
            <person name="Magalhaes I.L.F."/>
            <person name="Oliveira U."/>
            <person name="Santos F.R."/>
            <person name="Vidigal T.H.D.A."/>
            <person name="Brescovit A.D."/>
            <person name="Santos A.J."/>
        </authorList>
    </citation>
    <scope>NUCLEOTIDE SEQUENCE</scope>
    <source>
        <tissue evidence="1">Shoot tissue taken approximately 20 cm above the soil surface</tissue>
    </source>
</reference>
<accession>A0A0A9C0A2</accession>
<reference evidence="1" key="2">
    <citation type="journal article" date="2015" name="Data Brief">
        <title>Shoot transcriptome of the giant reed, Arundo donax.</title>
        <authorList>
            <person name="Barrero R.A."/>
            <person name="Guerrero F.D."/>
            <person name="Moolhuijzen P."/>
            <person name="Goolsby J.A."/>
            <person name="Tidwell J."/>
            <person name="Bellgard S.E."/>
            <person name="Bellgard M.I."/>
        </authorList>
    </citation>
    <scope>NUCLEOTIDE SEQUENCE</scope>
    <source>
        <tissue evidence="1">Shoot tissue taken approximately 20 cm above the soil surface</tissue>
    </source>
</reference>
<evidence type="ECO:0000313" key="1">
    <source>
        <dbReference type="EMBL" id="JAD69704.1"/>
    </source>
</evidence>
<organism evidence="1">
    <name type="scientific">Arundo donax</name>
    <name type="common">Giant reed</name>
    <name type="synonym">Donax arundinaceus</name>
    <dbReference type="NCBI Taxonomy" id="35708"/>
    <lineage>
        <taxon>Eukaryota</taxon>
        <taxon>Viridiplantae</taxon>
        <taxon>Streptophyta</taxon>
        <taxon>Embryophyta</taxon>
        <taxon>Tracheophyta</taxon>
        <taxon>Spermatophyta</taxon>
        <taxon>Magnoliopsida</taxon>
        <taxon>Liliopsida</taxon>
        <taxon>Poales</taxon>
        <taxon>Poaceae</taxon>
        <taxon>PACMAD clade</taxon>
        <taxon>Arundinoideae</taxon>
        <taxon>Arundineae</taxon>
        <taxon>Arundo</taxon>
    </lineage>
</organism>